<evidence type="ECO:0000313" key="2">
    <source>
        <dbReference type="Proteomes" id="UP000223060"/>
    </source>
</evidence>
<dbReference type="Proteomes" id="UP000223060">
    <property type="component" value="Chromosome"/>
</dbReference>
<proteinExistence type="predicted"/>
<keyword evidence="2" id="KW-1185">Reference proteome</keyword>
<dbReference type="AlphaFoldDB" id="A0A3B6XGH7"/>
<sequence length="68" mass="7471">MKVGDSVEIQDRAGAEQYTAEGQQCTVIETTTAPMSDRPILLRLQDPCGDEFYIPANQVKLIKNGGMK</sequence>
<evidence type="ECO:0000313" key="1">
    <source>
        <dbReference type="EMBL" id="AQY52467.1"/>
    </source>
</evidence>
<name>A0A3B6XGH7_9LIST</name>
<reference evidence="2" key="1">
    <citation type="submission" date="2015-03" db="EMBL/GenBank/DDBJ databases">
        <authorList>
            <person name="Ferrari E."/>
            <person name="Walter M.C."/>
            <person name="Huptas C."/>
            <person name="Scherer S."/>
            <person name="Mueller-Herbst S."/>
        </authorList>
    </citation>
    <scope>NUCLEOTIDE SEQUENCE [LARGE SCALE GENOMIC DNA]</scope>
    <source>
        <strain evidence="2">LWP01</strain>
    </source>
</reference>
<protein>
    <submittedName>
        <fullName evidence="1">Uncharacterized protein</fullName>
    </submittedName>
</protein>
<dbReference type="EMBL" id="CP011102">
    <property type="protein sequence ID" value="AQY52467.1"/>
    <property type="molecule type" value="Genomic_DNA"/>
</dbReference>
<dbReference type="KEGG" id="lwi:UE46_05205"/>
<accession>A0A3B6XGH7</accession>
<gene>
    <name evidence="1" type="ORF">UE46_05205</name>
</gene>
<organism evidence="1 2">
    <name type="scientific">Listeria weihenstephanensis</name>
    <dbReference type="NCBI Taxonomy" id="1006155"/>
    <lineage>
        <taxon>Bacteria</taxon>
        <taxon>Bacillati</taxon>
        <taxon>Bacillota</taxon>
        <taxon>Bacilli</taxon>
        <taxon>Bacillales</taxon>
        <taxon>Listeriaceae</taxon>
        <taxon>Listeria</taxon>
    </lineage>
</organism>